<evidence type="ECO:0000259" key="9">
    <source>
        <dbReference type="PROSITE" id="PS50111"/>
    </source>
</evidence>
<evidence type="ECO:0000259" key="10">
    <source>
        <dbReference type="PROSITE" id="PS50885"/>
    </source>
</evidence>
<keyword evidence="7" id="KW-0175">Coiled coil</keyword>
<feature type="coiled-coil region" evidence="7">
    <location>
        <begin position="232"/>
        <end position="259"/>
    </location>
</feature>
<dbReference type="EMBL" id="LCYN01000030">
    <property type="protein sequence ID" value="KKZ93628.1"/>
    <property type="molecule type" value="Genomic_DNA"/>
</dbReference>
<evidence type="ECO:0000256" key="7">
    <source>
        <dbReference type="SAM" id="Coils"/>
    </source>
</evidence>
<reference evidence="11 12" key="1">
    <citation type="journal article" date="2015" name="Genome Announc.">
        <title>Next-Generation Whole-Genome Sequencing of Eight Strains of Bacillus cereus, Isolated from Food.</title>
        <authorList>
            <person name="Krawczyk A.O."/>
            <person name="de Jong A."/>
            <person name="Eijlander R.T."/>
            <person name="Berendsen E.M."/>
            <person name="Holsappel S."/>
            <person name="Wells-Bennik M.H."/>
            <person name="Kuipers O.P."/>
        </authorList>
    </citation>
    <scope>NUCLEOTIDE SEQUENCE [LARGE SCALE GENOMIC DNA]</scope>
    <source>
        <strain evidence="11 12">B4147</strain>
    </source>
</reference>
<evidence type="ECO:0000256" key="8">
    <source>
        <dbReference type="SAM" id="Phobius"/>
    </source>
</evidence>
<dbReference type="GO" id="GO:0007165">
    <property type="term" value="P:signal transduction"/>
    <property type="evidence" value="ECO:0007669"/>
    <property type="project" value="UniProtKB-KW"/>
</dbReference>
<evidence type="ECO:0000313" key="12">
    <source>
        <dbReference type="Proteomes" id="UP000035350"/>
    </source>
</evidence>
<protein>
    <recommendedName>
        <fullName evidence="13">Methyl-accepting chemotaxis protein</fullName>
    </recommendedName>
</protein>
<evidence type="ECO:0000256" key="6">
    <source>
        <dbReference type="PROSITE-ProRule" id="PRU00284"/>
    </source>
</evidence>
<proteinExistence type="inferred from homology"/>
<dbReference type="PROSITE" id="PS50885">
    <property type="entry name" value="HAMP"/>
    <property type="match status" value="1"/>
</dbReference>
<reference evidence="12" key="2">
    <citation type="submission" date="2015-04" db="EMBL/GenBank/DDBJ databases">
        <title>Draft Genome Sequences of Eight Spore-Forming Food Isolates of Bacillus cereus Genome sequencing.</title>
        <authorList>
            <person name="Krawcyk A.O."/>
            <person name="de Jong A."/>
            <person name="Eijlander R.T."/>
            <person name="Berendsen E.M."/>
            <person name="Holsappel S."/>
            <person name="Wells-Bennik M."/>
            <person name="Kuipers O.P."/>
        </authorList>
    </citation>
    <scope>NUCLEOTIDE SEQUENCE [LARGE SCALE GENOMIC DNA]</scope>
    <source>
        <strain evidence="12">B4147</strain>
    </source>
</reference>
<evidence type="ECO:0000256" key="2">
    <source>
        <dbReference type="ARBA" id="ARBA00022475"/>
    </source>
</evidence>
<feature type="coiled-coil region" evidence="7">
    <location>
        <begin position="309"/>
        <end position="340"/>
    </location>
</feature>
<dbReference type="InterPro" id="IPR003660">
    <property type="entry name" value="HAMP_dom"/>
</dbReference>
<evidence type="ECO:0000256" key="5">
    <source>
        <dbReference type="ARBA" id="ARBA00029447"/>
    </source>
</evidence>
<keyword evidence="4 6" id="KW-0807">Transducer</keyword>
<keyword evidence="8" id="KW-0812">Transmembrane</keyword>
<gene>
    <name evidence="11" type="ORF">B4147_0517</name>
</gene>
<dbReference type="PANTHER" id="PTHR32089:SF112">
    <property type="entry name" value="LYSOZYME-LIKE PROTEIN-RELATED"/>
    <property type="match status" value="1"/>
</dbReference>
<name>A0A0G8C1F9_9BACI</name>
<sequence>MLLIKRGKEEMEKERKTFSFGLRTQLMLFTTVLAFITYSTSIFFIYVIYDYFQSYVSQTIYNIIVMLLGVVWSGILAYGAAIFLIKPLRKLEEAARKAADGDIREDVPLPKTDDEIKSLSVAFNMMLGNLRSMVKNIDTTFSYTNNQVQQIRRQTGEATKQARGVSETLAEISSGAEQSAASIQAIVSAVDTTTSIASEVEEKAKQSDELSLEMVQALGQSTRVFTSLIQGIQTLAKENENSMQNVQKLEERMKQVEHIVSVVSEIASQTNLLALNASIEAARAGEHGRGFAVVAEEVRKLADESDHSARNISQLLRNMQEEVQQVALKMTEQVKTAKEEAKRGEATELILKEMSSSIMEVADATKQISGYMNEQVSHIHQTGAQTKAVAAIAEETSAGSQEVARVTLQQSKNMVVIDQLLKDLEKQATDLKQTIERFSM</sequence>
<dbReference type="Pfam" id="PF00015">
    <property type="entry name" value="MCPsignal"/>
    <property type="match status" value="1"/>
</dbReference>
<evidence type="ECO:0008006" key="13">
    <source>
        <dbReference type="Google" id="ProtNLM"/>
    </source>
</evidence>
<dbReference type="GO" id="GO:0005886">
    <property type="term" value="C:plasma membrane"/>
    <property type="evidence" value="ECO:0007669"/>
    <property type="project" value="UniProtKB-SubCell"/>
</dbReference>
<dbReference type="SUPFAM" id="SSF58104">
    <property type="entry name" value="Methyl-accepting chemotaxis protein (MCP) signaling domain"/>
    <property type="match status" value="1"/>
</dbReference>
<dbReference type="Pfam" id="PF00672">
    <property type="entry name" value="HAMP"/>
    <property type="match status" value="1"/>
</dbReference>
<dbReference type="InterPro" id="IPR004089">
    <property type="entry name" value="MCPsignal_dom"/>
</dbReference>
<comment type="caution">
    <text evidence="11">The sequence shown here is derived from an EMBL/GenBank/DDBJ whole genome shotgun (WGS) entry which is preliminary data.</text>
</comment>
<dbReference type="Gene3D" id="1.10.287.950">
    <property type="entry name" value="Methyl-accepting chemotaxis protein"/>
    <property type="match status" value="1"/>
</dbReference>
<organism evidence="11 12">
    <name type="scientific">Bacillus wiedmannii</name>
    <dbReference type="NCBI Taxonomy" id="1890302"/>
    <lineage>
        <taxon>Bacteria</taxon>
        <taxon>Bacillati</taxon>
        <taxon>Bacillota</taxon>
        <taxon>Bacilli</taxon>
        <taxon>Bacillales</taxon>
        <taxon>Bacillaceae</taxon>
        <taxon>Bacillus</taxon>
        <taxon>Bacillus cereus group</taxon>
    </lineage>
</organism>
<dbReference type="AlphaFoldDB" id="A0A0G8C1F9"/>
<keyword evidence="3 8" id="KW-0472">Membrane</keyword>
<dbReference type="PATRIC" id="fig|1396.433.peg.3840"/>
<feature type="domain" description="Methyl-accepting transducer" evidence="9">
    <location>
        <begin position="154"/>
        <end position="390"/>
    </location>
</feature>
<comment type="similarity">
    <text evidence="5">Belongs to the methyl-accepting chemotaxis (MCP) protein family.</text>
</comment>
<dbReference type="Proteomes" id="UP000035350">
    <property type="component" value="Unassembled WGS sequence"/>
</dbReference>
<dbReference type="SMART" id="SM00283">
    <property type="entry name" value="MA"/>
    <property type="match status" value="1"/>
</dbReference>
<keyword evidence="8" id="KW-1133">Transmembrane helix</keyword>
<feature type="transmembrane region" description="Helical" evidence="8">
    <location>
        <begin position="20"/>
        <end position="48"/>
    </location>
</feature>
<feature type="transmembrane region" description="Helical" evidence="8">
    <location>
        <begin position="60"/>
        <end position="85"/>
    </location>
</feature>
<evidence type="ECO:0000256" key="1">
    <source>
        <dbReference type="ARBA" id="ARBA00004236"/>
    </source>
</evidence>
<dbReference type="SMART" id="SM00304">
    <property type="entry name" value="HAMP"/>
    <property type="match status" value="1"/>
</dbReference>
<dbReference type="CDD" id="cd06225">
    <property type="entry name" value="HAMP"/>
    <property type="match status" value="1"/>
</dbReference>
<evidence type="ECO:0000256" key="4">
    <source>
        <dbReference type="ARBA" id="ARBA00023224"/>
    </source>
</evidence>
<dbReference type="PANTHER" id="PTHR32089">
    <property type="entry name" value="METHYL-ACCEPTING CHEMOTAXIS PROTEIN MCPB"/>
    <property type="match status" value="1"/>
</dbReference>
<keyword evidence="2" id="KW-1003">Cell membrane</keyword>
<evidence type="ECO:0000313" key="11">
    <source>
        <dbReference type="EMBL" id="KKZ93628.1"/>
    </source>
</evidence>
<feature type="domain" description="HAMP" evidence="10">
    <location>
        <begin position="82"/>
        <end position="135"/>
    </location>
</feature>
<dbReference type="PROSITE" id="PS50111">
    <property type="entry name" value="CHEMOTAXIS_TRANSDUC_2"/>
    <property type="match status" value="1"/>
</dbReference>
<accession>A0A0G8C1F9</accession>
<evidence type="ECO:0000256" key="3">
    <source>
        <dbReference type="ARBA" id="ARBA00023136"/>
    </source>
</evidence>
<comment type="subcellular location">
    <subcellularLocation>
        <location evidence="1">Cell membrane</location>
    </subcellularLocation>
</comment>